<evidence type="ECO:0000256" key="1">
    <source>
        <dbReference type="SAM" id="SignalP"/>
    </source>
</evidence>
<evidence type="ECO:0000313" key="2">
    <source>
        <dbReference type="EnsemblPlants" id="PGSC0003DMT400063658"/>
    </source>
</evidence>
<feature type="signal peptide" evidence="1">
    <location>
        <begin position="1"/>
        <end position="17"/>
    </location>
</feature>
<name>M1CAZ5_SOLTU</name>
<evidence type="ECO:0000313" key="3">
    <source>
        <dbReference type="Proteomes" id="UP000011115"/>
    </source>
</evidence>
<reference evidence="2" key="2">
    <citation type="submission" date="2015-06" db="UniProtKB">
        <authorList>
            <consortium name="EnsemblPlants"/>
        </authorList>
    </citation>
    <scope>IDENTIFICATION</scope>
    <source>
        <strain evidence="2">DM1-3 516 R44</strain>
    </source>
</reference>
<dbReference type="ExpressionAtlas" id="M1CAZ5">
    <property type="expression patterns" value="baseline"/>
</dbReference>
<sequence>MPKLLLDLSFYLLLPQAIQLGQDASSPHGLFNGQRCQMCLRSDPLHKVMERLAVPGKCLQSSICLRLSLHSCLCF</sequence>
<protein>
    <submittedName>
        <fullName evidence="2">AMP-activated protein kinase, gamma regulatory subunit</fullName>
    </submittedName>
</protein>
<dbReference type="EnsemblPlants" id="PGSC0003DMT400063658">
    <property type="protein sequence ID" value="PGSC0003DMT400063658"/>
    <property type="gene ID" value="PGSC0003DMG402024742"/>
</dbReference>
<keyword evidence="3" id="KW-1185">Reference proteome</keyword>
<dbReference type="OrthoDB" id="531008at2759"/>
<proteinExistence type="predicted"/>
<organism evidence="2 3">
    <name type="scientific">Solanum tuberosum</name>
    <name type="common">Potato</name>
    <dbReference type="NCBI Taxonomy" id="4113"/>
    <lineage>
        <taxon>Eukaryota</taxon>
        <taxon>Viridiplantae</taxon>
        <taxon>Streptophyta</taxon>
        <taxon>Embryophyta</taxon>
        <taxon>Tracheophyta</taxon>
        <taxon>Spermatophyta</taxon>
        <taxon>Magnoliopsida</taxon>
        <taxon>eudicotyledons</taxon>
        <taxon>Gunneridae</taxon>
        <taxon>Pentapetalae</taxon>
        <taxon>asterids</taxon>
        <taxon>lamiids</taxon>
        <taxon>Solanales</taxon>
        <taxon>Solanaceae</taxon>
        <taxon>Solanoideae</taxon>
        <taxon>Solaneae</taxon>
        <taxon>Solanum</taxon>
    </lineage>
</organism>
<accession>M1CAZ5</accession>
<reference evidence="3" key="1">
    <citation type="journal article" date="2011" name="Nature">
        <title>Genome sequence and analysis of the tuber crop potato.</title>
        <authorList>
            <consortium name="The Potato Genome Sequencing Consortium"/>
        </authorList>
    </citation>
    <scope>NUCLEOTIDE SEQUENCE [LARGE SCALE GENOMIC DNA]</scope>
    <source>
        <strain evidence="3">cv. DM1-3 516 R44</strain>
    </source>
</reference>
<feature type="chain" id="PRO_5004014014" evidence="1">
    <location>
        <begin position="18"/>
        <end position="75"/>
    </location>
</feature>
<dbReference type="AlphaFoldDB" id="M1CAZ5"/>
<dbReference type="Proteomes" id="UP000011115">
    <property type="component" value="Unassembled WGS sequence"/>
</dbReference>
<keyword evidence="1" id="KW-0732">Signal</keyword>
<gene>
    <name evidence="2" type="primary">LOC102593769</name>
</gene>
<dbReference type="HOGENOM" id="CLU_2675858_0_0_1"/>
<dbReference type="Gramene" id="PGSC0003DMT400063658">
    <property type="protein sequence ID" value="PGSC0003DMT400063658"/>
    <property type="gene ID" value="PGSC0003DMG402024742"/>
</dbReference>